<dbReference type="PANTHER" id="PTHR28040:SF1">
    <property type="entry name" value="PYRIDOXAMINE 5'-PHOSPHATE OXIDASE YLR456W HOMOLOG-RELATED"/>
    <property type="match status" value="1"/>
</dbReference>
<reference evidence="3" key="1">
    <citation type="submission" date="2017-01" db="EMBL/GenBank/DDBJ databases">
        <authorList>
            <person name="Varghese N."/>
            <person name="Submissions S."/>
        </authorList>
    </citation>
    <scope>NUCLEOTIDE SEQUENCE [LARGE SCALE GENOMIC DNA]</scope>
    <source>
        <strain evidence="3">ATCC 700103</strain>
    </source>
</reference>
<dbReference type="InterPro" id="IPR011576">
    <property type="entry name" value="Pyridox_Oxase_N"/>
</dbReference>
<dbReference type="Proteomes" id="UP000185669">
    <property type="component" value="Unassembled WGS sequence"/>
</dbReference>
<proteinExistence type="predicted"/>
<evidence type="ECO:0000259" key="1">
    <source>
        <dbReference type="Pfam" id="PF01243"/>
    </source>
</evidence>
<dbReference type="SUPFAM" id="SSF50475">
    <property type="entry name" value="FMN-binding split barrel"/>
    <property type="match status" value="1"/>
</dbReference>
<gene>
    <name evidence="2" type="ORF">SAMN05421834_101116</name>
</gene>
<keyword evidence="3" id="KW-1185">Reference proteome</keyword>
<dbReference type="SUPFAM" id="SSF51658">
    <property type="entry name" value="Xylose isomerase-like"/>
    <property type="match status" value="1"/>
</dbReference>
<dbReference type="Gene3D" id="2.30.110.10">
    <property type="entry name" value="Electron Transport, Fmn-binding Protein, Chain A"/>
    <property type="match status" value="1"/>
</dbReference>
<dbReference type="InterPro" id="IPR012349">
    <property type="entry name" value="Split_barrel_FMN-bd"/>
</dbReference>
<dbReference type="EMBL" id="FTNC01000001">
    <property type="protein sequence ID" value="SIQ04513.1"/>
    <property type="molecule type" value="Genomic_DNA"/>
</dbReference>
<dbReference type="GO" id="GO:0005737">
    <property type="term" value="C:cytoplasm"/>
    <property type="evidence" value="ECO:0007669"/>
    <property type="project" value="TreeGrafter"/>
</dbReference>
<sequence>MINLGVGCSLEDFKDKKFPKDFSLINIENPLYPGYLEKYNDKDLLFIKKLKEFRYIVDGAYIDLNPGTNEPKIRKITKEKVIESIEFAKKIEAEEIIFLSTFIPFINVEFYEQGWLDESKKFWDEILEEEKKIRISLCFYQNLKEENMHIPEEIKNLLENKNLCTMATTWEDKPYLSLMNFTYLESENKIILSSRKNSRKYYNIQKNKNISLLVFSSSDKLSATLLGTAETIESGNAKEEQYRKTHLKKNNMPQFILGDNIGLIVFSIKEIIISNSQDQVRYISDFSE</sequence>
<organism evidence="2 3">
    <name type="scientific">Halanaerobium kushneri</name>
    <dbReference type="NCBI Taxonomy" id="56779"/>
    <lineage>
        <taxon>Bacteria</taxon>
        <taxon>Bacillati</taxon>
        <taxon>Bacillota</taxon>
        <taxon>Clostridia</taxon>
        <taxon>Halanaerobiales</taxon>
        <taxon>Halanaerobiaceae</taxon>
        <taxon>Halanaerobium</taxon>
    </lineage>
</organism>
<feature type="domain" description="Pyridoxamine 5'-phosphate oxidase N-terminal" evidence="1">
    <location>
        <begin position="150"/>
        <end position="246"/>
    </location>
</feature>
<dbReference type="AlphaFoldDB" id="A0A1N6PJT1"/>
<dbReference type="STRING" id="56779.SAMN05421834_101116"/>
<protein>
    <submittedName>
        <fullName evidence="2">General stress protein 26</fullName>
    </submittedName>
</protein>
<dbReference type="InterPro" id="IPR052841">
    <property type="entry name" value="PMP_oxidase-like"/>
</dbReference>
<dbReference type="Pfam" id="PF01243">
    <property type="entry name" value="PNPOx_N"/>
    <property type="match status" value="1"/>
</dbReference>
<accession>A0A1N6PJT1</accession>
<dbReference type="InterPro" id="IPR036237">
    <property type="entry name" value="Xyl_isomerase-like_sf"/>
</dbReference>
<evidence type="ECO:0000313" key="3">
    <source>
        <dbReference type="Proteomes" id="UP000185669"/>
    </source>
</evidence>
<dbReference type="PANTHER" id="PTHR28040">
    <property type="entry name" value="PYRIDOXAMINE 5'-PHOSPHATE OXIDASE YLR456W HOMOLOG-RELATED"/>
    <property type="match status" value="1"/>
</dbReference>
<evidence type="ECO:0000313" key="2">
    <source>
        <dbReference type="EMBL" id="SIQ04513.1"/>
    </source>
</evidence>
<name>A0A1N6PJT1_9FIRM</name>
<dbReference type="RefSeq" id="WP_234978036.1">
    <property type="nucleotide sequence ID" value="NZ_FTNC01000001.1"/>
</dbReference>